<feature type="transmembrane region" description="Helical" evidence="2">
    <location>
        <begin position="83"/>
        <end position="107"/>
    </location>
</feature>
<reference evidence="5" key="1">
    <citation type="submission" date="2010-07" db="EMBL/GenBank/DDBJ databases">
        <title>The genome sequence of Gaeumannomyces graminis var. tritici strain R3-111a-1.</title>
        <authorList>
            <consortium name="The Broad Institute Genome Sequencing Platform"/>
            <person name="Ma L.-J."/>
            <person name="Dead R."/>
            <person name="Young S."/>
            <person name="Zeng Q."/>
            <person name="Koehrsen M."/>
            <person name="Alvarado L."/>
            <person name="Berlin A."/>
            <person name="Chapman S.B."/>
            <person name="Chen Z."/>
            <person name="Freedman E."/>
            <person name="Gellesch M."/>
            <person name="Goldberg J."/>
            <person name="Griggs A."/>
            <person name="Gujja S."/>
            <person name="Heilman E.R."/>
            <person name="Heiman D."/>
            <person name="Hepburn T."/>
            <person name="Howarth C."/>
            <person name="Jen D."/>
            <person name="Larson L."/>
            <person name="Mehta T."/>
            <person name="Neiman D."/>
            <person name="Pearson M."/>
            <person name="Roberts A."/>
            <person name="Saif S."/>
            <person name="Shea T."/>
            <person name="Shenoy N."/>
            <person name="Sisk P."/>
            <person name="Stolte C."/>
            <person name="Sykes S."/>
            <person name="Walk T."/>
            <person name="White J."/>
            <person name="Yandava C."/>
            <person name="Haas B."/>
            <person name="Nusbaum C."/>
            <person name="Birren B."/>
        </authorList>
    </citation>
    <scope>NUCLEOTIDE SEQUENCE [LARGE SCALE GENOMIC DNA]</scope>
    <source>
        <strain evidence="5">R3-111a-1</strain>
    </source>
</reference>
<dbReference type="VEuPathDB" id="FungiDB:GGTG_12543"/>
<dbReference type="EMBL" id="GL385403">
    <property type="protein sequence ID" value="EJT69659.1"/>
    <property type="molecule type" value="Genomic_DNA"/>
</dbReference>
<feature type="compositionally biased region" description="Polar residues" evidence="1">
    <location>
        <begin position="346"/>
        <end position="373"/>
    </location>
</feature>
<dbReference type="HOGENOM" id="CLU_727711_0_0_1"/>
<feature type="compositionally biased region" description="Low complexity" evidence="1">
    <location>
        <begin position="59"/>
        <end position="68"/>
    </location>
</feature>
<evidence type="ECO:0000313" key="4">
    <source>
        <dbReference type="EnsemblFungi" id="EJT69659"/>
    </source>
</evidence>
<name>J3PGB8_GAET3</name>
<feature type="compositionally biased region" description="Polar residues" evidence="1">
    <location>
        <begin position="20"/>
        <end position="34"/>
    </location>
</feature>
<reference evidence="4" key="4">
    <citation type="journal article" date="2015" name="G3 (Bethesda)">
        <title>Genome sequences of three phytopathogenic species of the Magnaporthaceae family of fungi.</title>
        <authorList>
            <person name="Okagaki L.H."/>
            <person name="Nunes C.C."/>
            <person name="Sailsbery J."/>
            <person name="Clay B."/>
            <person name="Brown D."/>
            <person name="John T."/>
            <person name="Oh Y."/>
            <person name="Young N."/>
            <person name="Fitzgerald M."/>
            <person name="Haas B.J."/>
            <person name="Zeng Q."/>
            <person name="Young S."/>
            <person name="Adiconis X."/>
            <person name="Fan L."/>
            <person name="Levin J.Z."/>
            <person name="Mitchell T.K."/>
            <person name="Okubara P.A."/>
            <person name="Farman M.L."/>
            <person name="Kohn L.M."/>
            <person name="Birren B."/>
            <person name="Ma L.-J."/>
            <person name="Dean R.A."/>
        </authorList>
    </citation>
    <scope>NUCLEOTIDE SEQUENCE</scope>
    <source>
        <strain evidence="4">R3-111a-1</strain>
    </source>
</reference>
<dbReference type="AlphaFoldDB" id="J3PGB8"/>
<dbReference type="RefSeq" id="XP_009228707.1">
    <property type="nucleotide sequence ID" value="XM_009230443.1"/>
</dbReference>
<reference evidence="3" key="2">
    <citation type="submission" date="2010-07" db="EMBL/GenBank/DDBJ databases">
        <authorList>
            <consortium name="The Broad Institute Genome Sequencing Platform"/>
            <consortium name="Broad Institute Genome Sequencing Center for Infectious Disease"/>
            <person name="Ma L.-J."/>
            <person name="Dead R."/>
            <person name="Young S."/>
            <person name="Zeng Q."/>
            <person name="Koehrsen M."/>
            <person name="Alvarado L."/>
            <person name="Berlin A."/>
            <person name="Chapman S.B."/>
            <person name="Chen Z."/>
            <person name="Freedman E."/>
            <person name="Gellesch M."/>
            <person name="Goldberg J."/>
            <person name="Griggs A."/>
            <person name="Gujja S."/>
            <person name="Heilman E.R."/>
            <person name="Heiman D."/>
            <person name="Hepburn T."/>
            <person name="Howarth C."/>
            <person name="Jen D."/>
            <person name="Larson L."/>
            <person name="Mehta T."/>
            <person name="Neiman D."/>
            <person name="Pearson M."/>
            <person name="Roberts A."/>
            <person name="Saif S."/>
            <person name="Shea T."/>
            <person name="Shenoy N."/>
            <person name="Sisk P."/>
            <person name="Stolte C."/>
            <person name="Sykes S."/>
            <person name="Walk T."/>
            <person name="White J."/>
            <person name="Yandava C."/>
            <person name="Haas B."/>
            <person name="Nusbaum C."/>
            <person name="Birren B."/>
        </authorList>
    </citation>
    <scope>NUCLEOTIDE SEQUENCE</scope>
    <source>
        <strain evidence="3">R3-111a-1</strain>
    </source>
</reference>
<feature type="region of interest" description="Disordered" evidence="1">
    <location>
        <begin position="152"/>
        <end position="175"/>
    </location>
</feature>
<keyword evidence="2" id="KW-1133">Transmembrane helix</keyword>
<reference evidence="4" key="5">
    <citation type="submission" date="2018-04" db="UniProtKB">
        <authorList>
            <consortium name="EnsemblFungi"/>
        </authorList>
    </citation>
    <scope>IDENTIFICATION</scope>
    <source>
        <strain evidence="4">R3-111a-1</strain>
    </source>
</reference>
<reference evidence="3" key="3">
    <citation type="submission" date="2010-09" db="EMBL/GenBank/DDBJ databases">
        <title>Annotation of Gaeumannomyces graminis var. tritici R3-111a-1.</title>
        <authorList>
            <consortium name="The Broad Institute Genome Sequencing Platform"/>
            <person name="Ma L.-J."/>
            <person name="Dead R."/>
            <person name="Young S.K."/>
            <person name="Zeng Q."/>
            <person name="Gargeya S."/>
            <person name="Fitzgerald M."/>
            <person name="Haas B."/>
            <person name="Abouelleil A."/>
            <person name="Alvarado L."/>
            <person name="Arachchi H.M."/>
            <person name="Berlin A."/>
            <person name="Brown A."/>
            <person name="Chapman S.B."/>
            <person name="Chen Z."/>
            <person name="Dunbar C."/>
            <person name="Freedman E."/>
            <person name="Gearin G."/>
            <person name="Gellesch M."/>
            <person name="Goldberg J."/>
            <person name="Griggs A."/>
            <person name="Gujja S."/>
            <person name="Heiman D."/>
            <person name="Howarth C."/>
            <person name="Larson L."/>
            <person name="Lui A."/>
            <person name="MacDonald P.J.P."/>
            <person name="Mehta T."/>
            <person name="Montmayeur A."/>
            <person name="Murphy C."/>
            <person name="Neiman D."/>
            <person name="Pearson M."/>
            <person name="Priest M."/>
            <person name="Roberts A."/>
            <person name="Saif S."/>
            <person name="Shea T."/>
            <person name="Shenoy N."/>
            <person name="Sisk P."/>
            <person name="Stolte C."/>
            <person name="Sykes S."/>
            <person name="Yandava C."/>
            <person name="Wortman J."/>
            <person name="Nusbaum C."/>
            <person name="Birren B."/>
        </authorList>
    </citation>
    <scope>NUCLEOTIDE SEQUENCE</scope>
    <source>
        <strain evidence="3">R3-111a-1</strain>
    </source>
</reference>
<gene>
    <name evidence="4" type="primary">20353001</name>
    <name evidence="3" type="ORF">GGTG_12543</name>
</gene>
<evidence type="ECO:0000313" key="5">
    <source>
        <dbReference type="Proteomes" id="UP000006039"/>
    </source>
</evidence>
<accession>J3PGB8</accession>
<organism evidence="3">
    <name type="scientific">Gaeumannomyces tritici (strain R3-111a-1)</name>
    <name type="common">Wheat and barley take-all root rot fungus</name>
    <name type="synonym">Gaeumannomyces graminis var. tritici</name>
    <dbReference type="NCBI Taxonomy" id="644352"/>
    <lineage>
        <taxon>Eukaryota</taxon>
        <taxon>Fungi</taxon>
        <taxon>Dikarya</taxon>
        <taxon>Ascomycota</taxon>
        <taxon>Pezizomycotina</taxon>
        <taxon>Sordariomycetes</taxon>
        <taxon>Sordariomycetidae</taxon>
        <taxon>Magnaporthales</taxon>
        <taxon>Magnaporthaceae</taxon>
        <taxon>Gaeumannomyces</taxon>
    </lineage>
</organism>
<evidence type="ECO:0000256" key="2">
    <source>
        <dbReference type="SAM" id="Phobius"/>
    </source>
</evidence>
<keyword evidence="2" id="KW-0472">Membrane</keyword>
<keyword evidence="2" id="KW-0812">Transmembrane</keyword>
<dbReference type="EnsemblFungi" id="EJT69659">
    <property type="protein sequence ID" value="EJT69659"/>
    <property type="gene ID" value="GGTG_12543"/>
</dbReference>
<dbReference type="GeneID" id="20353001"/>
<feature type="region of interest" description="Disordered" evidence="1">
    <location>
        <begin position="293"/>
        <end position="380"/>
    </location>
</feature>
<sequence>MESAPPGTTNVPGTPMVDAATNTPTMLASANVPTSDGDPSMTPSPNFLGANSSVSLLGSTTIPANTAPTPEPPPISNTSPSGIAAGTAAGIVVGIIVLLAILLFLLFRCRGSRFPCPGLSWYGQARQQLQDPRWRRAPDAMGKSLLIAASEGARDAGVRSPSPPPHPDSEDALKPPIPIRITTANSGLAVDKWVASMLSEQTTPSSGIFTPRPSWCPTAQLRPPPQTHFRPSVPAMKEHAMARRVSLVTAPAITSPSDSAAAQPRALSVRNSMRSVTSCSTCLAPEQPLLYAVPADSTQTPRPTGEDSGPAGAERGGPGDRGTSHPGWSEWFYPNDGAAEREPQEQRANTGSLGAVSIASSGVLTPSLTSFPISTRPRRG</sequence>
<proteinExistence type="predicted"/>
<evidence type="ECO:0000256" key="1">
    <source>
        <dbReference type="SAM" id="MobiDB-lite"/>
    </source>
</evidence>
<dbReference type="eggNOG" id="ENOG502TCVZ">
    <property type="taxonomic scope" value="Eukaryota"/>
</dbReference>
<dbReference type="Proteomes" id="UP000006039">
    <property type="component" value="Unassembled WGS sequence"/>
</dbReference>
<dbReference type="OrthoDB" id="10644774at2759"/>
<feature type="compositionally biased region" description="Polar residues" evidence="1">
    <location>
        <begin position="41"/>
        <end position="58"/>
    </location>
</feature>
<protein>
    <submittedName>
        <fullName evidence="3 4">Uncharacterized protein</fullName>
    </submittedName>
</protein>
<feature type="region of interest" description="Disordered" evidence="1">
    <location>
        <begin position="1"/>
        <end position="79"/>
    </location>
</feature>
<keyword evidence="5" id="KW-1185">Reference proteome</keyword>
<feature type="compositionally biased region" description="Polar residues" evidence="1">
    <location>
        <begin position="1"/>
        <end position="12"/>
    </location>
</feature>
<evidence type="ECO:0000313" key="3">
    <source>
        <dbReference type="EMBL" id="EJT69659.1"/>
    </source>
</evidence>